<accession>A0A424YCS5</accession>
<protein>
    <submittedName>
        <fullName evidence="5">NTPase</fullName>
    </submittedName>
</protein>
<evidence type="ECO:0000313" key="5">
    <source>
        <dbReference type="EMBL" id="RQD75099.1"/>
    </source>
</evidence>
<dbReference type="AlphaFoldDB" id="A0A424YCS5"/>
<evidence type="ECO:0000256" key="1">
    <source>
        <dbReference type="ARBA" id="ARBA00022741"/>
    </source>
</evidence>
<dbReference type="GO" id="GO:0005524">
    <property type="term" value="F:ATP binding"/>
    <property type="evidence" value="ECO:0007669"/>
    <property type="project" value="UniProtKB-KW"/>
</dbReference>
<reference evidence="5 6" key="1">
    <citation type="submission" date="2018-08" db="EMBL/GenBank/DDBJ databases">
        <title>The metabolism and importance of syntrophic acetate oxidation coupled to methane or sulfide production in haloalkaline environments.</title>
        <authorList>
            <person name="Timmers P.H.A."/>
            <person name="Vavourakis C.D."/>
            <person name="Sorokin D.Y."/>
            <person name="Sinninghe Damste J.S."/>
            <person name="Muyzer G."/>
            <person name="Stams A.J.M."/>
            <person name="Plugge C.M."/>
        </authorList>
    </citation>
    <scope>NUCLEOTIDE SEQUENCE [LARGE SCALE GENOMIC DNA]</scope>
    <source>
        <strain evidence="5">MSAO_Bac1</strain>
    </source>
</reference>
<dbReference type="EMBL" id="QZAA01000170">
    <property type="protein sequence ID" value="RQD75099.1"/>
    <property type="molecule type" value="Genomic_DNA"/>
</dbReference>
<dbReference type="PANTHER" id="PTHR43146:SF1">
    <property type="entry name" value="CANCER-RELATED NUCLEOSIDE-TRIPHOSPHATASE"/>
    <property type="match status" value="1"/>
</dbReference>
<dbReference type="GO" id="GO:0017111">
    <property type="term" value="F:ribonucleoside triphosphate phosphatase activity"/>
    <property type="evidence" value="ECO:0007669"/>
    <property type="project" value="InterPro"/>
</dbReference>
<keyword evidence="2" id="KW-0378">Hydrolase</keyword>
<comment type="caution">
    <text evidence="5">The sequence shown here is derived from an EMBL/GenBank/DDBJ whole genome shotgun (WGS) entry which is preliminary data.</text>
</comment>
<dbReference type="Pfam" id="PF03266">
    <property type="entry name" value="NTPase_1"/>
    <property type="match status" value="1"/>
</dbReference>
<dbReference type="Proteomes" id="UP000285138">
    <property type="component" value="Unassembled WGS sequence"/>
</dbReference>
<dbReference type="Gene3D" id="3.40.50.300">
    <property type="entry name" value="P-loop containing nucleotide triphosphate hydrolases"/>
    <property type="match status" value="1"/>
</dbReference>
<proteinExistence type="inferred from homology"/>
<evidence type="ECO:0000256" key="3">
    <source>
        <dbReference type="ARBA" id="ARBA00022840"/>
    </source>
</evidence>
<evidence type="ECO:0000313" key="6">
    <source>
        <dbReference type="Proteomes" id="UP000285138"/>
    </source>
</evidence>
<organism evidence="5 6">
    <name type="scientific">Candidatus Syntrophonatronum acetioxidans</name>
    <dbReference type="NCBI Taxonomy" id="1795816"/>
    <lineage>
        <taxon>Bacteria</taxon>
        <taxon>Bacillati</taxon>
        <taxon>Bacillota</taxon>
        <taxon>Clostridia</taxon>
        <taxon>Eubacteriales</taxon>
        <taxon>Syntrophomonadaceae</taxon>
        <taxon>Candidatus Syntrophonatronum</taxon>
    </lineage>
</organism>
<feature type="domain" description="AAA+ ATPase" evidence="4">
    <location>
        <begin position="15"/>
        <end position="173"/>
    </location>
</feature>
<sequence>MSSLTISEGRKTPLKEKNVLLTSPPGMGKTTVLIKLSELLKDKAAGFYTREIRQNNRRQGFEIVSLEGKRIPLAHVDFSSSPYRVSKYGVKPENLEDFLKEIKDALDKKDNKCLLIDEIGKMELFNENFKKTVIEALDSKVPVIATIMSRGEPFCNALKKRPDVRVMEVTRENRNQLPSQLFKGIKSCIS</sequence>
<keyword evidence="1" id="KW-0547">Nucleotide-binding</keyword>
<dbReference type="SMART" id="SM00382">
    <property type="entry name" value="AAA"/>
    <property type="match status" value="1"/>
</dbReference>
<dbReference type="HAMAP" id="MF_00796">
    <property type="entry name" value="NTPase_1"/>
    <property type="match status" value="1"/>
</dbReference>
<keyword evidence="3" id="KW-0067">ATP-binding</keyword>
<dbReference type="InterPro" id="IPR027417">
    <property type="entry name" value="P-loop_NTPase"/>
</dbReference>
<name>A0A424YCS5_9FIRM</name>
<dbReference type="NCBIfam" id="NF010248">
    <property type="entry name" value="PRK13695.1"/>
    <property type="match status" value="1"/>
</dbReference>
<dbReference type="InterPro" id="IPR003593">
    <property type="entry name" value="AAA+_ATPase"/>
</dbReference>
<dbReference type="InterPro" id="IPR004948">
    <property type="entry name" value="Nuc-triphosphatase_THEP1"/>
</dbReference>
<evidence type="ECO:0000256" key="2">
    <source>
        <dbReference type="ARBA" id="ARBA00022801"/>
    </source>
</evidence>
<evidence type="ECO:0000259" key="4">
    <source>
        <dbReference type="SMART" id="SM00382"/>
    </source>
</evidence>
<gene>
    <name evidence="5" type="ORF">D5R97_06760</name>
</gene>
<dbReference type="PANTHER" id="PTHR43146">
    <property type="entry name" value="CANCER-RELATED NUCLEOSIDE-TRIPHOSPHATASE"/>
    <property type="match status" value="1"/>
</dbReference>
<dbReference type="SUPFAM" id="SSF52540">
    <property type="entry name" value="P-loop containing nucleoside triphosphate hydrolases"/>
    <property type="match status" value="1"/>
</dbReference>